<evidence type="ECO:0000256" key="1">
    <source>
        <dbReference type="SAM" id="MobiDB-lite"/>
    </source>
</evidence>
<name>A0A6J7X052_9CAUD</name>
<sequence>AFNVQDSIKECIAKGIGMEADPWGTIALADLGYCEIFDFKCAASRTCDAWVVGGPNDGSKDNEEPMDTEMEGGVEE</sequence>
<dbReference type="EMBL" id="LR798314">
    <property type="protein sequence ID" value="CAB5222372.1"/>
    <property type="molecule type" value="Genomic_DNA"/>
</dbReference>
<feature type="region of interest" description="Disordered" evidence="1">
    <location>
        <begin position="53"/>
        <end position="76"/>
    </location>
</feature>
<organism evidence="2">
    <name type="scientific">uncultured Caudovirales phage</name>
    <dbReference type="NCBI Taxonomy" id="2100421"/>
    <lineage>
        <taxon>Viruses</taxon>
        <taxon>Duplodnaviria</taxon>
        <taxon>Heunggongvirae</taxon>
        <taxon>Uroviricota</taxon>
        <taxon>Caudoviricetes</taxon>
        <taxon>Peduoviridae</taxon>
        <taxon>Maltschvirus</taxon>
        <taxon>Maltschvirus maltsch</taxon>
    </lineage>
</organism>
<proteinExistence type="predicted"/>
<accession>A0A6J7X052</accession>
<protein>
    <submittedName>
        <fullName evidence="2">Uncharacterized protein</fullName>
    </submittedName>
</protein>
<reference evidence="2" key="1">
    <citation type="submission" date="2020-05" db="EMBL/GenBank/DDBJ databases">
        <authorList>
            <person name="Chiriac C."/>
            <person name="Salcher M."/>
            <person name="Ghai R."/>
            <person name="Kavagutti S V."/>
        </authorList>
    </citation>
    <scope>NUCLEOTIDE SEQUENCE</scope>
</reference>
<evidence type="ECO:0000313" key="2">
    <source>
        <dbReference type="EMBL" id="CAB5222372.1"/>
    </source>
</evidence>
<feature type="compositionally biased region" description="Acidic residues" evidence="1">
    <location>
        <begin position="64"/>
        <end position="76"/>
    </location>
</feature>
<feature type="non-terminal residue" evidence="2">
    <location>
        <position position="1"/>
    </location>
</feature>
<gene>
    <name evidence="2" type="ORF">UFOVP377_1</name>
</gene>